<sequence length="724" mass="80024">MVLINGIKYACERCIRGHRVTTCNHTDQPLMMIKPKGRPSTTCDYCKQLRKNKNANPEGVCSCGRLEKKKIAQKAKEEARAKAKEKQRKQCTCGMEEICKYHAQKRHLRKSPSNSQKKGRSISRSQPMFERVLSSTSLDSNILSGHGGLSDTSSILTSTFLDSEPGAGKISKDYHHVPSLASISSLQSSQSLDQNFSIPQSPPLSSMSFNFLTGNVTDPNQGHNNHQHSKSNNNWQDSSVSLPAKSDSRFASMDKNNSVNLDLLGHSKRISIIANPRVGEVSVPLEEYIPSDIDGVGKVTDKSSAIYDWPFDESIERNFSTTATAATDSSKLDINDNNNSNNIINANDNNYSNTNNSDNSINNNNNNNNDSNNNSNNNNNNTNHSNSNNYNYDNNRNCDNGTINNNPSRQEHQGNGLFDMFTDSSSISTLSRANLLLQEKIGSQENSSKQEHYSKNPQFRHQLTARSRSFIHHPANEYLRNTFGTSNNNDIGKGVEVLSLTPSFMDIPEKERETERSPSSNYITDRPFTRKPRSSSIDVNHRYPPMSSANIAASPSALNNTVASNLDDQLSLTSLNSQPSSIANMMMDSSNMAEQSSIHSVPQSINSPRMSKTGNRQDKNVQAKKEERNALNSIQDFSQLENTPGDVNQMFSPPLKSVNRPDAMRENSPSSNFIFQGNGIISTPSARNELPDTSPMSSIQTASPPSQLLTDQGFADLDNFMSSL</sequence>
<accession>A0AA35JAB6</accession>
<reference evidence="1" key="1">
    <citation type="submission" date="2022-10" db="EMBL/GenBank/DDBJ databases">
        <authorList>
            <person name="Byrne P K."/>
        </authorList>
    </citation>
    <scope>NUCLEOTIDE SEQUENCE</scope>
    <source>
        <strain evidence="1">IFO1802</strain>
    </source>
</reference>
<dbReference type="SMART" id="SM00412">
    <property type="entry name" value="Cu_FIST"/>
    <property type="match status" value="1"/>
</dbReference>
<dbReference type="GO" id="GO:0000978">
    <property type="term" value="F:RNA polymerase II cis-regulatory region sequence-specific DNA binding"/>
    <property type="evidence" value="ECO:0007669"/>
    <property type="project" value="TreeGrafter"/>
</dbReference>
<protein>
    <submittedName>
        <fullName evidence="1">Uncharacterized protein</fullName>
    </submittedName>
</protein>
<name>A0AA35JAB6_SACK1</name>
<dbReference type="InterPro" id="IPR036395">
    <property type="entry name" value="Cu_fist_DNA-bd_dom_sf"/>
</dbReference>
<dbReference type="EMBL" id="OX365911">
    <property type="protein sequence ID" value="CAI4053670.1"/>
    <property type="molecule type" value="Genomic_DNA"/>
</dbReference>
<dbReference type="PANTHER" id="PTHR28088:SF5">
    <property type="entry name" value="TRANSCRIPTIONAL ACTIVATOR HAA1-RELATED"/>
    <property type="match status" value="1"/>
</dbReference>
<dbReference type="GO" id="GO:0006879">
    <property type="term" value="P:intracellular iron ion homeostasis"/>
    <property type="evidence" value="ECO:0007669"/>
    <property type="project" value="TreeGrafter"/>
</dbReference>
<dbReference type="InterPro" id="IPR051763">
    <property type="entry name" value="Copper_Homeo_Regul"/>
</dbReference>
<dbReference type="PRINTS" id="PR00617">
    <property type="entry name" value="COPPERFIST"/>
</dbReference>
<dbReference type="PROSITE" id="PS50073">
    <property type="entry name" value="COPPER_FIST_2"/>
    <property type="match status" value="1"/>
</dbReference>
<dbReference type="SUPFAM" id="SSF57879">
    <property type="entry name" value="Zinc domain conserved in yeast copper-regulated transcription factors"/>
    <property type="match status" value="1"/>
</dbReference>
<dbReference type="GO" id="GO:0005634">
    <property type="term" value="C:nucleus"/>
    <property type="evidence" value="ECO:0007669"/>
    <property type="project" value="UniProtKB-SubCell"/>
</dbReference>
<evidence type="ECO:0000313" key="1">
    <source>
        <dbReference type="EMBL" id="CAI4053670.1"/>
    </source>
</evidence>
<dbReference type="InterPro" id="IPR001083">
    <property type="entry name" value="Cu_fist_DNA-bd_dom"/>
</dbReference>
<dbReference type="PROSITE" id="PS01119">
    <property type="entry name" value="COPPER_FIST_1"/>
    <property type="match status" value="1"/>
</dbReference>
<dbReference type="Gene3D" id="3.90.430.10">
    <property type="entry name" value="Copper fist DNA-binding domain"/>
    <property type="match status" value="1"/>
</dbReference>
<dbReference type="Proteomes" id="UP001162087">
    <property type="component" value="Chromosome 16"/>
</dbReference>
<dbReference type="PANTHER" id="PTHR28088">
    <property type="entry name" value="TRANSCRIPTIONAL ACTIVATOR HAA1-RELATED"/>
    <property type="match status" value="1"/>
</dbReference>
<dbReference type="SMART" id="SM01090">
    <property type="entry name" value="Copper-fist"/>
    <property type="match status" value="1"/>
</dbReference>
<dbReference type="OrthoDB" id="5600085at2759"/>
<dbReference type="GO" id="GO:0000981">
    <property type="term" value="F:DNA-binding transcription factor activity, RNA polymerase II-specific"/>
    <property type="evidence" value="ECO:0007669"/>
    <property type="project" value="TreeGrafter"/>
</dbReference>
<dbReference type="GO" id="GO:0045944">
    <property type="term" value="P:positive regulation of transcription by RNA polymerase II"/>
    <property type="evidence" value="ECO:0007669"/>
    <property type="project" value="TreeGrafter"/>
</dbReference>
<dbReference type="Pfam" id="PF00649">
    <property type="entry name" value="Copper-fist"/>
    <property type="match status" value="1"/>
</dbReference>
<keyword evidence="2" id="KW-1185">Reference proteome</keyword>
<organism evidence="1 2">
    <name type="scientific">Saccharomyces kudriavzevii (strain ATCC MYA-4449 / AS 2.2408 / CBS 8840 / NBRC 1802 / NCYC 2889)</name>
    <name type="common">Yeast</name>
    <dbReference type="NCBI Taxonomy" id="226230"/>
    <lineage>
        <taxon>Eukaryota</taxon>
        <taxon>Fungi</taxon>
        <taxon>Dikarya</taxon>
        <taxon>Ascomycota</taxon>
        <taxon>Saccharomycotina</taxon>
        <taxon>Saccharomycetes</taxon>
        <taxon>Saccharomycetales</taxon>
        <taxon>Saccharomycetaceae</taxon>
        <taxon>Saccharomyces</taxon>
    </lineage>
</organism>
<proteinExistence type="predicted"/>
<dbReference type="GO" id="GO:0006878">
    <property type="term" value="P:intracellular copper ion homeostasis"/>
    <property type="evidence" value="ECO:0007669"/>
    <property type="project" value="TreeGrafter"/>
</dbReference>
<evidence type="ECO:0000313" key="2">
    <source>
        <dbReference type="Proteomes" id="UP001162087"/>
    </source>
</evidence>
<dbReference type="GO" id="GO:0005507">
    <property type="term" value="F:copper ion binding"/>
    <property type="evidence" value="ECO:0007669"/>
    <property type="project" value="InterPro"/>
</dbReference>
<gene>
    <name evidence="1" type="primary">SKDI16G2740</name>
    <name evidence="1" type="ORF">SKDI_16G2740</name>
</gene>